<evidence type="ECO:0000313" key="11">
    <source>
        <dbReference type="EMBL" id="CAD7275324.1"/>
    </source>
</evidence>
<keyword evidence="2" id="KW-0963">Cytoplasm</keyword>
<name>A0A7R9GC48_9CRUS</name>
<feature type="compositionally biased region" description="Basic residues" evidence="8">
    <location>
        <begin position="51"/>
        <end position="63"/>
    </location>
</feature>
<gene>
    <name evidence="11" type="ORF">NMOB1V02_LOCUS3123</name>
</gene>
<evidence type="ECO:0000256" key="6">
    <source>
        <dbReference type="ARBA" id="ARBA00022833"/>
    </source>
</evidence>
<dbReference type="InterPro" id="IPR049342">
    <property type="entry name" value="TRAF1-6_MATH_dom"/>
</dbReference>
<dbReference type="InterPro" id="IPR002083">
    <property type="entry name" value="MATH/TRAF_dom"/>
</dbReference>
<dbReference type="SUPFAM" id="SSF49599">
    <property type="entry name" value="TRAF domain-like"/>
    <property type="match status" value="2"/>
</dbReference>
<dbReference type="EMBL" id="CAJPEX010000395">
    <property type="protein sequence ID" value="CAG0915476.1"/>
    <property type="molecule type" value="Genomic_DNA"/>
</dbReference>
<dbReference type="GO" id="GO:0043122">
    <property type="term" value="P:regulation of canonical NF-kappaB signal transduction"/>
    <property type="evidence" value="ECO:0007669"/>
    <property type="project" value="TreeGrafter"/>
</dbReference>
<keyword evidence="5 7" id="KW-0863">Zinc-finger</keyword>
<dbReference type="Gene3D" id="2.60.210.10">
    <property type="entry name" value="Apoptosis, Tumor Necrosis Factor Receptor Associated Protein 2, Chain A"/>
    <property type="match status" value="1"/>
</dbReference>
<organism evidence="11">
    <name type="scientific">Notodromas monacha</name>
    <dbReference type="NCBI Taxonomy" id="399045"/>
    <lineage>
        <taxon>Eukaryota</taxon>
        <taxon>Metazoa</taxon>
        <taxon>Ecdysozoa</taxon>
        <taxon>Arthropoda</taxon>
        <taxon>Crustacea</taxon>
        <taxon>Oligostraca</taxon>
        <taxon>Ostracoda</taxon>
        <taxon>Podocopa</taxon>
        <taxon>Podocopida</taxon>
        <taxon>Cypridocopina</taxon>
        <taxon>Cypridoidea</taxon>
        <taxon>Cyprididae</taxon>
        <taxon>Notodromas</taxon>
    </lineage>
</organism>
<dbReference type="Gene3D" id="3.30.40.10">
    <property type="entry name" value="Zinc/RING finger domain, C3HC4 (zinc finger)"/>
    <property type="match status" value="2"/>
</dbReference>
<dbReference type="GO" id="GO:0008270">
    <property type="term" value="F:zinc ion binding"/>
    <property type="evidence" value="ECO:0007669"/>
    <property type="project" value="UniProtKB-KW"/>
</dbReference>
<keyword evidence="4" id="KW-0677">Repeat</keyword>
<dbReference type="OrthoDB" id="5574452at2759"/>
<dbReference type="GO" id="GO:0005737">
    <property type="term" value="C:cytoplasm"/>
    <property type="evidence" value="ECO:0007669"/>
    <property type="project" value="UniProtKB-SubCell"/>
</dbReference>
<evidence type="ECO:0000256" key="4">
    <source>
        <dbReference type="ARBA" id="ARBA00022737"/>
    </source>
</evidence>
<evidence type="ECO:0000256" key="8">
    <source>
        <dbReference type="SAM" id="MobiDB-lite"/>
    </source>
</evidence>
<evidence type="ECO:0000259" key="10">
    <source>
        <dbReference type="PROSITE" id="PS50145"/>
    </source>
</evidence>
<dbReference type="InterPro" id="IPR013083">
    <property type="entry name" value="Znf_RING/FYVE/PHD"/>
</dbReference>
<dbReference type="GO" id="GO:0007165">
    <property type="term" value="P:signal transduction"/>
    <property type="evidence" value="ECO:0007669"/>
    <property type="project" value="InterPro"/>
</dbReference>
<feature type="domain" description="TRAF-type" evidence="10">
    <location>
        <begin position="111"/>
        <end position="147"/>
    </location>
</feature>
<dbReference type="InterPro" id="IPR001293">
    <property type="entry name" value="Znf_TRAF"/>
</dbReference>
<evidence type="ECO:0000259" key="9">
    <source>
        <dbReference type="PROSITE" id="PS50144"/>
    </source>
</evidence>
<dbReference type="PIRSF" id="PIRSF015614">
    <property type="entry name" value="TRAF"/>
    <property type="match status" value="1"/>
</dbReference>
<evidence type="ECO:0000256" key="3">
    <source>
        <dbReference type="ARBA" id="ARBA00022723"/>
    </source>
</evidence>
<feature type="region of interest" description="Disordered" evidence="8">
    <location>
        <begin position="1"/>
        <end position="64"/>
    </location>
</feature>
<comment type="subcellular location">
    <subcellularLocation>
        <location evidence="1">Cytoplasm</location>
    </subcellularLocation>
</comment>
<feature type="zinc finger region" description="TRAF-type" evidence="7">
    <location>
        <begin position="111"/>
        <end position="147"/>
    </location>
</feature>
<keyword evidence="12" id="KW-1185">Reference proteome</keyword>
<dbReference type="GO" id="GO:0031625">
    <property type="term" value="F:ubiquitin protein ligase binding"/>
    <property type="evidence" value="ECO:0007669"/>
    <property type="project" value="TreeGrafter"/>
</dbReference>
<evidence type="ECO:0000256" key="5">
    <source>
        <dbReference type="ARBA" id="ARBA00022771"/>
    </source>
</evidence>
<dbReference type="Pfam" id="PF02176">
    <property type="entry name" value="zf-TRAF"/>
    <property type="match status" value="1"/>
</dbReference>
<evidence type="ECO:0008006" key="13">
    <source>
        <dbReference type="Google" id="ProtNLM"/>
    </source>
</evidence>
<dbReference type="PANTHER" id="PTHR10131">
    <property type="entry name" value="TNF RECEPTOR ASSOCIATED FACTOR"/>
    <property type="match status" value="1"/>
</dbReference>
<proteinExistence type="predicted"/>
<keyword evidence="3 7" id="KW-0479">Metal-binding</keyword>
<keyword evidence="6 7" id="KW-0862">Zinc</keyword>
<dbReference type="PROSITE" id="PS50145">
    <property type="entry name" value="ZF_TRAF"/>
    <property type="match status" value="1"/>
</dbReference>
<accession>A0A7R9GC48</accession>
<dbReference type="Pfam" id="PF21355">
    <property type="entry name" value="TRAF-mep_MATH"/>
    <property type="match status" value="1"/>
</dbReference>
<evidence type="ECO:0000256" key="1">
    <source>
        <dbReference type="ARBA" id="ARBA00004496"/>
    </source>
</evidence>
<dbReference type="GO" id="GO:0005164">
    <property type="term" value="F:tumor necrosis factor receptor binding"/>
    <property type="evidence" value="ECO:0007669"/>
    <property type="project" value="TreeGrafter"/>
</dbReference>
<evidence type="ECO:0000256" key="7">
    <source>
        <dbReference type="PROSITE-ProRule" id="PRU00207"/>
    </source>
</evidence>
<protein>
    <recommendedName>
        <fullName evidence="13">TNF receptor-associated factor 4</fullName>
    </recommendedName>
</protein>
<dbReference type="GO" id="GO:0042981">
    <property type="term" value="P:regulation of apoptotic process"/>
    <property type="evidence" value="ECO:0007669"/>
    <property type="project" value="InterPro"/>
</dbReference>
<dbReference type="AlphaFoldDB" id="A0A7R9GC48"/>
<evidence type="ECO:0000256" key="2">
    <source>
        <dbReference type="ARBA" id="ARBA00022490"/>
    </source>
</evidence>
<evidence type="ECO:0000313" key="12">
    <source>
        <dbReference type="Proteomes" id="UP000678499"/>
    </source>
</evidence>
<dbReference type="InterPro" id="IPR012227">
    <property type="entry name" value="TNF_rcpt-assoc_TRAF_met"/>
</dbReference>
<dbReference type="FunFam" id="2.60.210.10:FF:000007">
    <property type="entry name" value="TNF receptor-associated factor"/>
    <property type="match status" value="1"/>
</dbReference>
<dbReference type="Proteomes" id="UP000678499">
    <property type="component" value="Unassembled WGS sequence"/>
</dbReference>
<sequence length="492" mass="54207">MRARVEKGGLNPPTPGIMWEMGYSSPSDAIEEHDYEEVPVSDEPPPPLPPMRRRTRNHMRRREVRSVSSSFGDVTAAVDADVDVDLLKPVVCCIHKSAGCSWADNLCKLKAHLNMCKYDAVPCRLRCGARIARSLLQEHIQTTCRNRHRQSMFANLHTYLGSGSEDNLLATSSSTATSSSGDAPPLPPALHCKKCRLAFHTHRALKNHLMHGGCGLEMILCDSGCGEKIPRAMMNTHKVSSCAKKSACTNCSLVNEPNVCKKPLTTVAKVLTNQKPQSLCPFRNIGCAFKGERTDVDEHMKAKTSEHLAGLCALVVSQQDEIENLRAALQHLSTNKSGTLMWKVKDVGSQLRTSRASEAVELTSAPFYTSEYGYKLQASVFLNGNGLGDGSHVSVYVKLVPGEFDALLTWPFPHTVSFTLYDQNPDPSRAVNVVESFAPDPSWDNFKRPSSVSSPDALGFGFPMFVPHTVLLHPSRFYLRDDALFLRVKVSK</sequence>
<dbReference type="SMART" id="SM00061">
    <property type="entry name" value="MATH"/>
    <property type="match status" value="1"/>
</dbReference>
<dbReference type="PANTHER" id="PTHR10131:SF94">
    <property type="entry name" value="TNF RECEPTOR-ASSOCIATED FACTOR 4"/>
    <property type="match status" value="1"/>
</dbReference>
<dbReference type="EMBL" id="OA882432">
    <property type="protein sequence ID" value="CAD7275324.1"/>
    <property type="molecule type" value="Genomic_DNA"/>
</dbReference>
<dbReference type="PROSITE" id="PS50144">
    <property type="entry name" value="MATH"/>
    <property type="match status" value="1"/>
</dbReference>
<reference evidence="11" key="1">
    <citation type="submission" date="2020-11" db="EMBL/GenBank/DDBJ databases">
        <authorList>
            <person name="Tran Van P."/>
        </authorList>
    </citation>
    <scope>NUCLEOTIDE SEQUENCE</scope>
</reference>
<dbReference type="InterPro" id="IPR008974">
    <property type="entry name" value="TRAF-like"/>
</dbReference>
<feature type="domain" description="MATH" evidence="9">
    <location>
        <begin position="337"/>
        <end position="490"/>
    </location>
</feature>
<feature type="compositionally biased region" description="Acidic residues" evidence="8">
    <location>
        <begin position="29"/>
        <end position="40"/>
    </location>
</feature>